<gene>
    <name evidence="2" type="ORF">FNH06_00100</name>
</gene>
<evidence type="ECO:0000313" key="2">
    <source>
        <dbReference type="EMBL" id="TVT25883.1"/>
    </source>
</evidence>
<dbReference type="AlphaFoldDB" id="A0A558ANP3"/>
<proteinExistence type="predicted"/>
<feature type="transmembrane region" description="Helical" evidence="1">
    <location>
        <begin position="29"/>
        <end position="62"/>
    </location>
</feature>
<dbReference type="Proteomes" id="UP000318578">
    <property type="component" value="Unassembled WGS sequence"/>
</dbReference>
<dbReference type="RefSeq" id="WP_144631670.1">
    <property type="nucleotide sequence ID" value="NZ_BNAX01000008.1"/>
</dbReference>
<dbReference type="EMBL" id="VJZA01000001">
    <property type="protein sequence ID" value="TVT25883.1"/>
    <property type="molecule type" value="Genomic_DNA"/>
</dbReference>
<keyword evidence="3" id="KW-1185">Reference proteome</keyword>
<evidence type="ECO:0000313" key="3">
    <source>
        <dbReference type="Proteomes" id="UP000318578"/>
    </source>
</evidence>
<organism evidence="2 3">
    <name type="scientific">Amycolatopsis acidiphila</name>
    <dbReference type="NCBI Taxonomy" id="715473"/>
    <lineage>
        <taxon>Bacteria</taxon>
        <taxon>Bacillati</taxon>
        <taxon>Actinomycetota</taxon>
        <taxon>Actinomycetes</taxon>
        <taxon>Pseudonocardiales</taxon>
        <taxon>Pseudonocardiaceae</taxon>
        <taxon>Amycolatopsis</taxon>
    </lineage>
</organism>
<sequence length="71" mass="7487">MTGLMLIVAALSQAADVQAARGHRMVHAVLAGIFFTAGLVALVWPDPTFVALARLVAWALLFKAARTSSSH</sequence>
<keyword evidence="1" id="KW-1133">Transmembrane helix</keyword>
<keyword evidence="1" id="KW-0812">Transmembrane</keyword>
<protein>
    <submittedName>
        <fullName evidence="2">Uncharacterized protein</fullName>
    </submittedName>
</protein>
<evidence type="ECO:0000256" key="1">
    <source>
        <dbReference type="SAM" id="Phobius"/>
    </source>
</evidence>
<comment type="caution">
    <text evidence="2">The sequence shown here is derived from an EMBL/GenBank/DDBJ whole genome shotgun (WGS) entry which is preliminary data.</text>
</comment>
<accession>A0A558ANP3</accession>
<name>A0A558ANP3_9PSEU</name>
<reference evidence="2 3" key="1">
    <citation type="submission" date="2019-07" db="EMBL/GenBank/DDBJ databases">
        <title>New species of Amycolatopsis and Streptomyces.</title>
        <authorList>
            <person name="Duangmal K."/>
            <person name="Teo W.F.A."/>
            <person name="Lipun K."/>
        </authorList>
    </citation>
    <scope>NUCLEOTIDE SEQUENCE [LARGE SCALE GENOMIC DNA]</scope>
    <source>
        <strain evidence="2 3">JCM 30562</strain>
    </source>
</reference>
<keyword evidence="1" id="KW-0472">Membrane</keyword>